<organism evidence="1 2">
    <name type="scientific">Paenibacillus cisolokensis</name>
    <dbReference type="NCBI Taxonomy" id="1658519"/>
    <lineage>
        <taxon>Bacteria</taxon>
        <taxon>Bacillati</taxon>
        <taxon>Bacillota</taxon>
        <taxon>Bacilli</taxon>
        <taxon>Bacillales</taxon>
        <taxon>Paenibacillaceae</taxon>
        <taxon>Paenibacillus</taxon>
    </lineage>
</organism>
<proteinExistence type="predicted"/>
<dbReference type="Pfam" id="PF08863">
    <property type="entry name" value="YolD"/>
    <property type="match status" value="1"/>
</dbReference>
<dbReference type="EMBL" id="BOVJ01000143">
    <property type="protein sequence ID" value="GIQ65646.1"/>
    <property type="molecule type" value="Genomic_DNA"/>
</dbReference>
<evidence type="ECO:0008006" key="3">
    <source>
        <dbReference type="Google" id="ProtNLM"/>
    </source>
</evidence>
<dbReference type="InterPro" id="IPR014962">
    <property type="entry name" value="YolD"/>
</dbReference>
<evidence type="ECO:0000313" key="2">
    <source>
        <dbReference type="Proteomes" id="UP000680304"/>
    </source>
</evidence>
<name>A0ABQ4NBP3_9BACL</name>
<evidence type="ECO:0000313" key="1">
    <source>
        <dbReference type="EMBL" id="GIQ65646.1"/>
    </source>
</evidence>
<dbReference type="RefSeq" id="WP_062492517.1">
    <property type="nucleotide sequence ID" value="NZ_BOVJ01000143.1"/>
</dbReference>
<accession>A0ABQ4NBP3</accession>
<keyword evidence="2" id="KW-1185">Reference proteome</keyword>
<sequence>MKKLEGNGLWESSRMMLFEHRDALVDRKAKKVRKPRPLLDEQQREAIAGSIARAFQEKRPVSVVVYRPDGDKTVQGTITKADASQGRIRVGETWISVSDILDVL</sequence>
<protein>
    <recommendedName>
        <fullName evidence="3">YolD-like protein</fullName>
    </recommendedName>
</protein>
<comment type="caution">
    <text evidence="1">The sequence shown here is derived from an EMBL/GenBank/DDBJ whole genome shotgun (WGS) entry which is preliminary data.</text>
</comment>
<gene>
    <name evidence="1" type="ORF">PACILC2_42140</name>
</gene>
<dbReference type="Proteomes" id="UP000680304">
    <property type="component" value="Unassembled WGS sequence"/>
</dbReference>
<reference evidence="1 2" key="1">
    <citation type="submission" date="2021-04" db="EMBL/GenBank/DDBJ databases">
        <title>Draft genome sequence of Paenibacillus cisolokensis, LC2-13A.</title>
        <authorList>
            <person name="Uke A."/>
            <person name="Chhe C."/>
            <person name="Baramee S."/>
            <person name="Kosugi A."/>
        </authorList>
    </citation>
    <scope>NUCLEOTIDE SEQUENCE [LARGE SCALE GENOMIC DNA]</scope>
    <source>
        <strain evidence="1 2">LC2-13A</strain>
    </source>
</reference>